<dbReference type="GO" id="GO:0015344">
    <property type="term" value="F:siderophore uptake transmembrane transporter activity"/>
    <property type="evidence" value="ECO:0007669"/>
    <property type="project" value="TreeGrafter"/>
</dbReference>
<dbReference type="InterPro" id="IPR039426">
    <property type="entry name" value="TonB-dep_rcpt-like"/>
</dbReference>
<keyword evidence="7 8" id="KW-0998">Cell outer membrane</keyword>
<gene>
    <name evidence="13" type="ORF">Y88_2860</name>
</gene>
<keyword evidence="5 9" id="KW-0798">TonB box</keyword>
<evidence type="ECO:0000313" key="14">
    <source>
        <dbReference type="Proteomes" id="UP000004728"/>
    </source>
</evidence>
<feature type="domain" description="TonB-dependent receptor plug" evidence="12">
    <location>
        <begin position="44"/>
        <end position="150"/>
    </location>
</feature>
<sequence>MQMKKSHVVAVLLASAAHPAFAREATALPPIDVETVASPATITTAPSTITAVTREDLRARQANSSDIAGLLSDIPGVAINTGGGFSGMPTIHGLSEQRLAITVDGHPVDSACPNDMNTPMSYTDPQTVGEVRVITGVSPVSLSGDSIGAVIDVRTPAPRFSRSDSLLLTGEVSAFYRSNDDGAGGAVTLTAATRSLSATYTGSFTSAGRYSGGGDLGLVHSSEYRKTDHQLALAWQGAIGLVEVKGGYHYSPYEGFVNQYMDMTSNKSWFLNAHWHNEFAWGALDLKADYRSTDHEMNFLDDKGGSADGGMPMNTHVRSGGYTLKADIPLGPVHTLHFGQEYHRETMNDWWPPVAGSMMMSPDTFLNINNGERTRIGGFGEWEARWSDKLSTLAGVRYDHVAMNTGAVQPYGTGMMNMADATAAAAFNAIDRRRADNNWSGSFLASYAAAKGLLVELGYAHKTRSPNLYERYTWGTGSMSSRMIGWYGDGNGYVGNPDLKPERADTFSLTVTAGDPKQGWSVKATPYYTHVNDYIDATFVKAFTTMMGVATGFNQLRFANVEAEFYGVDAAVTTPWWDNGALGKTRVTSSLSWVEGQNVTTQTPLYHQMPLDIKVAIRHALGAFEAGADVEWVDAKTRVDPARNEPQTPAYALLALRTAYTWKTLRLSVDVENLLDKAYYLPLGGISLGDYSASGGTIRRAVPGRGRSVNLGLSARF</sequence>
<evidence type="ECO:0000256" key="8">
    <source>
        <dbReference type="PROSITE-ProRule" id="PRU01360"/>
    </source>
</evidence>
<dbReference type="Gene3D" id="2.40.170.20">
    <property type="entry name" value="TonB-dependent receptor, beta-barrel domain"/>
    <property type="match status" value="1"/>
</dbReference>
<evidence type="ECO:0000259" key="12">
    <source>
        <dbReference type="Pfam" id="PF07715"/>
    </source>
</evidence>
<keyword evidence="2 8" id="KW-0813">Transport</keyword>
<dbReference type="HOGENOM" id="CLU_014873_0_0_5"/>
<organism evidence="13 14">
    <name type="scientific">Novosphingobium nitrogenifigens DSM 19370</name>
    <dbReference type="NCBI Taxonomy" id="983920"/>
    <lineage>
        <taxon>Bacteria</taxon>
        <taxon>Pseudomonadati</taxon>
        <taxon>Pseudomonadota</taxon>
        <taxon>Alphaproteobacteria</taxon>
        <taxon>Sphingomonadales</taxon>
        <taxon>Sphingomonadaceae</taxon>
        <taxon>Novosphingobium</taxon>
    </lineage>
</organism>
<feature type="domain" description="TonB-dependent receptor-like beta-barrel" evidence="11">
    <location>
        <begin position="219"/>
        <end position="674"/>
    </location>
</feature>
<comment type="similarity">
    <text evidence="8 9">Belongs to the TonB-dependent receptor family.</text>
</comment>
<dbReference type="Gene3D" id="2.170.130.10">
    <property type="entry name" value="TonB-dependent receptor, plug domain"/>
    <property type="match status" value="1"/>
</dbReference>
<dbReference type="AlphaFoldDB" id="F1Z4G0"/>
<evidence type="ECO:0000256" key="10">
    <source>
        <dbReference type="SAM" id="SignalP"/>
    </source>
</evidence>
<keyword evidence="6 8" id="KW-0472">Membrane</keyword>
<keyword evidence="10" id="KW-0732">Signal</keyword>
<name>F1Z4G0_9SPHN</name>
<evidence type="ECO:0000256" key="9">
    <source>
        <dbReference type="RuleBase" id="RU003357"/>
    </source>
</evidence>
<comment type="caution">
    <text evidence="13">The sequence shown here is derived from an EMBL/GenBank/DDBJ whole genome shotgun (WGS) entry which is preliminary data.</text>
</comment>
<evidence type="ECO:0000256" key="1">
    <source>
        <dbReference type="ARBA" id="ARBA00004571"/>
    </source>
</evidence>
<evidence type="ECO:0000256" key="6">
    <source>
        <dbReference type="ARBA" id="ARBA00023136"/>
    </source>
</evidence>
<keyword evidence="13" id="KW-0675">Receptor</keyword>
<keyword evidence="3 8" id="KW-1134">Transmembrane beta strand</keyword>
<feature type="chain" id="PRO_5003274076" evidence="10">
    <location>
        <begin position="23"/>
        <end position="717"/>
    </location>
</feature>
<keyword evidence="4 8" id="KW-0812">Transmembrane</keyword>
<dbReference type="GO" id="GO:0009279">
    <property type="term" value="C:cell outer membrane"/>
    <property type="evidence" value="ECO:0007669"/>
    <property type="project" value="UniProtKB-SubCell"/>
</dbReference>
<dbReference type="PANTHER" id="PTHR30069:SF49">
    <property type="entry name" value="OUTER MEMBRANE PROTEIN C"/>
    <property type="match status" value="1"/>
</dbReference>
<dbReference type="STRING" id="983920.Y88_2860"/>
<dbReference type="InterPro" id="IPR012910">
    <property type="entry name" value="Plug_dom"/>
</dbReference>
<dbReference type="Proteomes" id="UP000004728">
    <property type="component" value="Unassembled WGS sequence"/>
</dbReference>
<reference evidence="13 14" key="1">
    <citation type="journal article" date="2012" name="J. Bacteriol.">
        <title>Draft Genome Sequence of Novosphingobium nitrogenifigens Y88T.</title>
        <authorList>
            <person name="Strabala T.J."/>
            <person name="Macdonald L."/>
            <person name="Liu V."/>
            <person name="Smit A.M."/>
        </authorList>
    </citation>
    <scope>NUCLEOTIDE SEQUENCE [LARGE SCALE GENOMIC DNA]</scope>
    <source>
        <strain evidence="13 14">DSM 19370</strain>
    </source>
</reference>
<evidence type="ECO:0000256" key="3">
    <source>
        <dbReference type="ARBA" id="ARBA00022452"/>
    </source>
</evidence>
<protein>
    <submittedName>
        <fullName evidence="13">TonB-dependent receptor</fullName>
    </submittedName>
</protein>
<dbReference type="Pfam" id="PF00593">
    <property type="entry name" value="TonB_dep_Rec_b-barrel"/>
    <property type="match status" value="1"/>
</dbReference>
<comment type="subcellular location">
    <subcellularLocation>
        <location evidence="1 8">Cell outer membrane</location>
        <topology evidence="1 8">Multi-pass membrane protein</topology>
    </subcellularLocation>
</comment>
<dbReference type="InParanoid" id="F1Z4G0"/>
<keyword evidence="14" id="KW-1185">Reference proteome</keyword>
<dbReference type="SUPFAM" id="SSF56935">
    <property type="entry name" value="Porins"/>
    <property type="match status" value="1"/>
</dbReference>
<dbReference type="InterPro" id="IPR000531">
    <property type="entry name" value="Beta-barrel_TonB"/>
</dbReference>
<evidence type="ECO:0000256" key="4">
    <source>
        <dbReference type="ARBA" id="ARBA00022692"/>
    </source>
</evidence>
<evidence type="ECO:0000256" key="2">
    <source>
        <dbReference type="ARBA" id="ARBA00022448"/>
    </source>
</evidence>
<proteinExistence type="inferred from homology"/>
<evidence type="ECO:0000259" key="11">
    <source>
        <dbReference type="Pfam" id="PF00593"/>
    </source>
</evidence>
<dbReference type="Pfam" id="PF07715">
    <property type="entry name" value="Plug"/>
    <property type="match status" value="1"/>
</dbReference>
<dbReference type="eggNOG" id="COG4771">
    <property type="taxonomic scope" value="Bacteria"/>
</dbReference>
<evidence type="ECO:0000313" key="13">
    <source>
        <dbReference type="EMBL" id="EGD60570.1"/>
    </source>
</evidence>
<dbReference type="PROSITE" id="PS52016">
    <property type="entry name" value="TONB_DEPENDENT_REC_3"/>
    <property type="match status" value="1"/>
</dbReference>
<dbReference type="PANTHER" id="PTHR30069">
    <property type="entry name" value="TONB-DEPENDENT OUTER MEMBRANE RECEPTOR"/>
    <property type="match status" value="1"/>
</dbReference>
<feature type="signal peptide" evidence="10">
    <location>
        <begin position="1"/>
        <end position="22"/>
    </location>
</feature>
<dbReference type="InterPro" id="IPR036942">
    <property type="entry name" value="Beta-barrel_TonB_sf"/>
</dbReference>
<accession>F1Z4G0</accession>
<evidence type="ECO:0000256" key="7">
    <source>
        <dbReference type="ARBA" id="ARBA00023237"/>
    </source>
</evidence>
<dbReference type="InterPro" id="IPR037066">
    <property type="entry name" value="Plug_dom_sf"/>
</dbReference>
<dbReference type="GO" id="GO:0044718">
    <property type="term" value="P:siderophore transmembrane transport"/>
    <property type="evidence" value="ECO:0007669"/>
    <property type="project" value="TreeGrafter"/>
</dbReference>
<dbReference type="EMBL" id="AEWJ01000018">
    <property type="protein sequence ID" value="EGD60570.1"/>
    <property type="molecule type" value="Genomic_DNA"/>
</dbReference>
<evidence type="ECO:0000256" key="5">
    <source>
        <dbReference type="ARBA" id="ARBA00023077"/>
    </source>
</evidence>